<accession>E0S8N2</accession>
<dbReference type="RefSeq" id="XP_003073448.1">
    <property type="nucleotide sequence ID" value="XM_003073402.1"/>
</dbReference>
<keyword evidence="2" id="KW-1185">Reference proteome</keyword>
<reference evidence="1 2" key="1">
    <citation type="journal article" date="2010" name="Nat. Commun.">
        <title>The complete sequence of the smallest known nuclear genome from the microsporidian Encephalitozoon intestinalis.</title>
        <authorList>
            <person name="Corradi N."/>
            <person name="Pombert J.-F."/>
            <person name="Farinelli L."/>
            <person name="Didier E.S."/>
            <person name="Keeling P.J."/>
        </authorList>
    </citation>
    <scope>NUCLEOTIDE SEQUENCE [LARGE SCALE GENOMIC DNA]</scope>
    <source>
        <strain evidence="1 2">ATCC 50506</strain>
    </source>
</reference>
<dbReference type="AlphaFoldDB" id="E0S8N2"/>
<sequence length="388" mass="45514">MERVEKEISRKIDLCLYGEALQLIHSFPLSYESGISIYPYKGYVLYLQRRYEESVTFLKDLLKRFPSNIKAKRFLYLGLLTLGDFGSSFRIAKECWIDGDYRRSTLIRILAHSFVLKDFDFLGRLDMHCDEPLLLSMGYIYSGELERAVELMRKINDSHGSEIYLDSLISAKTRSVYMLDYVRYLDEEIFIKAIESLENKLKVFEGVEGEGCDYVDSKVLRIAKKVLSRGEYEVVEKNIYHGKKMKHCCQKECVIGKLRARAEEDMLLPKKGFRKPKGRYSELEGIFEEIRNGNIEHGLESLKRTYGKETIGDLEKHLKDGQNILVLNEVKESYLRYRKKEKALHYAKLEKEAQSLRVRDTIECLEKLMDESMVREIIEFLELDLFDK</sequence>
<reference evidence="1 2" key="2">
    <citation type="journal article" date="2012" name="Proc. Natl. Acad. Sci. U.S.A.">
        <title>Gain and loss of multiple functionally related, horizontally transferred genes in the reduced genomes of two microsporidian parasites.</title>
        <authorList>
            <person name="Pombert J.-F."/>
            <person name="Selman M."/>
            <person name="Burki F."/>
            <person name="Bardell F.T."/>
            <person name="Farinelli L."/>
            <person name="Solter L.F."/>
            <person name="Whitman D.W."/>
            <person name="Weiss L.M."/>
            <person name="Corradi N."/>
            <person name="Keeling P.J."/>
        </authorList>
    </citation>
    <scope>NUCLEOTIDE SEQUENCE [LARGE SCALE GENOMIC DNA]</scope>
    <source>
        <strain evidence="1 2">ATCC 50506</strain>
    </source>
</reference>
<protein>
    <recommendedName>
        <fullName evidence="3">Tetratricopeptide repeat protein</fullName>
    </recommendedName>
</protein>
<evidence type="ECO:0000313" key="2">
    <source>
        <dbReference type="Proteomes" id="UP000002313"/>
    </source>
</evidence>
<dbReference type="VEuPathDB" id="MicrosporidiaDB:Eint_081560"/>
<proteinExistence type="predicted"/>
<dbReference type="Proteomes" id="UP000002313">
    <property type="component" value="Chromosome VIII"/>
</dbReference>
<organism evidence="1 2">
    <name type="scientific">Encephalitozoon intestinalis (strain ATCC 50506)</name>
    <name type="common">Microsporidian parasite</name>
    <name type="synonym">Septata intestinalis</name>
    <dbReference type="NCBI Taxonomy" id="876142"/>
    <lineage>
        <taxon>Eukaryota</taxon>
        <taxon>Fungi</taxon>
        <taxon>Fungi incertae sedis</taxon>
        <taxon>Microsporidia</taxon>
        <taxon>Unikaryonidae</taxon>
        <taxon>Encephalitozoon</taxon>
    </lineage>
</organism>
<dbReference type="SUPFAM" id="SSF48452">
    <property type="entry name" value="TPR-like"/>
    <property type="match status" value="1"/>
</dbReference>
<gene>
    <name evidence="1" type="ORF">Eint_081560</name>
</gene>
<evidence type="ECO:0000313" key="1">
    <source>
        <dbReference type="EMBL" id="ADM12088.1"/>
    </source>
</evidence>
<evidence type="ECO:0008006" key="3">
    <source>
        <dbReference type="Google" id="ProtNLM"/>
    </source>
</evidence>
<dbReference type="InterPro" id="IPR011990">
    <property type="entry name" value="TPR-like_helical_dom_sf"/>
</dbReference>
<dbReference type="OrthoDB" id="2191486at2759"/>
<name>E0S8N2_ENCIT</name>
<dbReference type="KEGG" id="ein:Eint_081560"/>
<dbReference type="EMBL" id="CP001949">
    <property type="protein sequence ID" value="ADM12088.1"/>
    <property type="molecule type" value="Genomic_DNA"/>
</dbReference>
<dbReference type="GeneID" id="9698276"/>
<dbReference type="HOGENOM" id="CLU_711791_0_0_1"/>